<dbReference type="Proteomes" id="UP000236664">
    <property type="component" value="Unassembled WGS sequence"/>
</dbReference>
<organism evidence="1 2">
    <name type="scientific">Gibberella nygamai</name>
    <name type="common">Bean root rot disease fungus</name>
    <name type="synonym">Fusarium nygamai</name>
    <dbReference type="NCBI Taxonomy" id="42673"/>
    <lineage>
        <taxon>Eukaryota</taxon>
        <taxon>Fungi</taxon>
        <taxon>Dikarya</taxon>
        <taxon>Ascomycota</taxon>
        <taxon>Pezizomycotina</taxon>
        <taxon>Sordariomycetes</taxon>
        <taxon>Hypocreomycetidae</taxon>
        <taxon>Hypocreales</taxon>
        <taxon>Nectriaceae</taxon>
        <taxon>Fusarium</taxon>
        <taxon>Fusarium fujikuroi species complex</taxon>
    </lineage>
</organism>
<evidence type="ECO:0000313" key="2">
    <source>
        <dbReference type="Proteomes" id="UP000236664"/>
    </source>
</evidence>
<accession>A0A2K0WPI8</accession>
<comment type="caution">
    <text evidence="1">The sequence shown here is derived from an EMBL/GenBank/DDBJ whole genome shotgun (WGS) entry which is preliminary data.</text>
</comment>
<proteinExistence type="predicted"/>
<keyword evidence="2" id="KW-1185">Reference proteome</keyword>
<sequence>MYNLAHYLMASLGNGLRWNWGACGTLPPKISKTAFSDAFYDEKGLGWRTRSFEVLQNLEHRLTKLSDSLQALLPDIGGAYSRVYPAVLRYLTFSALGLRHTCYGLENMGSISNLESDEIDEIHDEDSAKLQLLEDLVKDFETRSGSISSSDWSSFLQDVWAPKIRDTLEEINRRKLTEEDLRRAEDCGVVWRDYQRENSRMTWRPLPSDLEGWMRRLDDIAIDPQRPRSDAAEYLEIRANARF</sequence>
<protein>
    <submittedName>
        <fullName evidence="1">Uncharacterized protein</fullName>
    </submittedName>
</protein>
<reference evidence="1 2" key="1">
    <citation type="submission" date="2017-06" db="EMBL/GenBank/DDBJ databases">
        <title>Genome of Fusarium nygamai isolate CS10214.</title>
        <authorList>
            <person name="Gardiner D.M."/>
            <person name="Obanor F."/>
            <person name="Kazan K."/>
        </authorList>
    </citation>
    <scope>NUCLEOTIDE SEQUENCE [LARGE SCALE GENOMIC DNA]</scope>
    <source>
        <strain evidence="1 2">CS10214</strain>
    </source>
</reference>
<dbReference type="AlphaFoldDB" id="A0A2K0WPI8"/>
<name>A0A2K0WPI8_GIBNY</name>
<dbReference type="EMBL" id="MTQA01000047">
    <property type="protein sequence ID" value="PNP84196.1"/>
    <property type="molecule type" value="Genomic_DNA"/>
</dbReference>
<gene>
    <name evidence="1" type="ORF">FNYG_02884</name>
</gene>
<evidence type="ECO:0000313" key="1">
    <source>
        <dbReference type="EMBL" id="PNP84196.1"/>
    </source>
</evidence>
<dbReference type="OrthoDB" id="1577640at2759"/>